<name>A0A4P9VXY6_9FUNG</name>
<evidence type="ECO:0000313" key="2">
    <source>
        <dbReference type="EMBL" id="RKO83593.1"/>
    </source>
</evidence>
<keyword evidence="3" id="KW-1185">Reference proteome</keyword>
<feature type="coiled-coil region" evidence="1">
    <location>
        <begin position="390"/>
        <end position="417"/>
    </location>
</feature>
<accession>A0A4P9VXY6</accession>
<feature type="coiled-coil region" evidence="1">
    <location>
        <begin position="15"/>
        <end position="49"/>
    </location>
</feature>
<gene>
    <name evidence="2" type="ORF">BDK51DRAFT_33437</name>
</gene>
<feature type="coiled-coil region" evidence="1">
    <location>
        <begin position="144"/>
        <end position="171"/>
    </location>
</feature>
<feature type="coiled-coil region" evidence="1">
    <location>
        <begin position="270"/>
        <end position="339"/>
    </location>
</feature>
<protein>
    <submittedName>
        <fullName evidence="2">Uncharacterized protein</fullName>
    </submittedName>
</protein>
<evidence type="ECO:0000313" key="3">
    <source>
        <dbReference type="Proteomes" id="UP000269721"/>
    </source>
</evidence>
<evidence type="ECO:0000256" key="1">
    <source>
        <dbReference type="SAM" id="Coils"/>
    </source>
</evidence>
<proteinExistence type="predicted"/>
<reference evidence="3" key="1">
    <citation type="journal article" date="2018" name="Nat. Microbiol.">
        <title>Leveraging single-cell genomics to expand the fungal tree of life.</title>
        <authorList>
            <person name="Ahrendt S.R."/>
            <person name="Quandt C.A."/>
            <person name="Ciobanu D."/>
            <person name="Clum A."/>
            <person name="Salamov A."/>
            <person name="Andreopoulos B."/>
            <person name="Cheng J.F."/>
            <person name="Woyke T."/>
            <person name="Pelin A."/>
            <person name="Henrissat B."/>
            <person name="Reynolds N.K."/>
            <person name="Benny G.L."/>
            <person name="Smith M.E."/>
            <person name="James T.Y."/>
            <person name="Grigoriev I.V."/>
        </authorList>
    </citation>
    <scope>NUCLEOTIDE SEQUENCE [LARGE SCALE GENOMIC DNA]</scope>
</reference>
<feature type="coiled-coil region" evidence="1">
    <location>
        <begin position="516"/>
        <end position="582"/>
    </location>
</feature>
<dbReference type="Proteomes" id="UP000269721">
    <property type="component" value="Unassembled WGS sequence"/>
</dbReference>
<dbReference type="AlphaFoldDB" id="A0A4P9VXY6"/>
<feature type="coiled-coil region" evidence="1">
    <location>
        <begin position="450"/>
        <end position="477"/>
    </location>
</feature>
<feature type="coiled-coil region" evidence="1">
    <location>
        <begin position="74"/>
        <end position="108"/>
    </location>
</feature>
<sequence length="594" mass="66279">MTELADVRMQSDAQILALEGRNAELEAVRDKADAKITTLSAELSTARDELLTITDRAQERDASQAELERMQEIGDAAAQDIRALAEQKVRLEAEIAELRRRERSSQEHGVDAMRRLEDATSELAEVRARSDTEIRALEDRISGLARMRDALAATAEQKEQLEAENVMLRECAEDHHVVLAGVRESADAKSAEIASLTSELSTLRYQKIQTADRIHGLERERDDLKLRAEDLASQLALMTRRVDVDAEQHAAQDSLACEMETMRLEHAFEINTLNSKLEAAKEEIGALEAAAAQRLLDQELDTARTADLEARRDLAESQAANTRNEAALIAEEARDLMNQEQSVAEEAALIYARQTEALTSQLDGVRSDLAAEKKRADEVLALSKTAHARVTVCESELAKLDSERKKLEAELGETTRRLVDRETLQQGMQRRLEELQNINVNSSQDHAQKLVVLEAELAAAQLTIQQLELLRDDLKQIADGHAVEVRNGRQILADLAAAKSRAQAAEDRNAEVAVVLAELNEIRKALKTKESDLEQLQATAHKEQRRLNERIEEADERARGEIEEWKQNFEKAVEARKASEKKQSELETMLAAAG</sequence>
<dbReference type="EMBL" id="ML001059">
    <property type="protein sequence ID" value="RKO83593.1"/>
    <property type="molecule type" value="Genomic_DNA"/>
</dbReference>
<feature type="coiled-coil region" evidence="1">
    <location>
        <begin position="214"/>
        <end position="241"/>
    </location>
</feature>
<organism evidence="2 3">
    <name type="scientific">Blyttiomyces helicus</name>
    <dbReference type="NCBI Taxonomy" id="388810"/>
    <lineage>
        <taxon>Eukaryota</taxon>
        <taxon>Fungi</taxon>
        <taxon>Fungi incertae sedis</taxon>
        <taxon>Chytridiomycota</taxon>
        <taxon>Chytridiomycota incertae sedis</taxon>
        <taxon>Chytridiomycetes</taxon>
        <taxon>Chytridiomycetes incertae sedis</taxon>
        <taxon>Blyttiomyces</taxon>
    </lineage>
</organism>
<keyword evidence="1" id="KW-0175">Coiled coil</keyword>
<feature type="non-terminal residue" evidence="2">
    <location>
        <position position="594"/>
    </location>
</feature>